<dbReference type="EMBL" id="BARU01014234">
    <property type="protein sequence ID" value="GAH31761.1"/>
    <property type="molecule type" value="Genomic_DNA"/>
</dbReference>
<name>X1EEP7_9ZZZZ</name>
<comment type="caution">
    <text evidence="1">The sequence shown here is derived from an EMBL/GenBank/DDBJ whole genome shotgun (WGS) entry which is preliminary data.</text>
</comment>
<dbReference type="AlphaFoldDB" id="X1EEP7"/>
<accession>X1EEP7</accession>
<proteinExistence type="predicted"/>
<sequence length="86" mass="9125">MANEINFGYPTGETLTFSVYTSAGVTRETGSALTETPASSGLYLGTPAALSMRDQIVIKESTTVVGHGEWMGKTMSHGSVRIVRNV</sequence>
<protein>
    <submittedName>
        <fullName evidence="1">Uncharacterized protein</fullName>
    </submittedName>
</protein>
<gene>
    <name evidence="1" type="ORF">S03H2_25243</name>
</gene>
<evidence type="ECO:0000313" key="1">
    <source>
        <dbReference type="EMBL" id="GAH31761.1"/>
    </source>
</evidence>
<reference evidence="1" key="1">
    <citation type="journal article" date="2014" name="Front. Microbiol.">
        <title>High frequency of phylogenetically diverse reductive dehalogenase-homologous genes in deep subseafloor sedimentary metagenomes.</title>
        <authorList>
            <person name="Kawai M."/>
            <person name="Futagami T."/>
            <person name="Toyoda A."/>
            <person name="Takaki Y."/>
            <person name="Nishi S."/>
            <person name="Hori S."/>
            <person name="Arai W."/>
            <person name="Tsubouchi T."/>
            <person name="Morono Y."/>
            <person name="Uchiyama I."/>
            <person name="Ito T."/>
            <person name="Fujiyama A."/>
            <person name="Inagaki F."/>
            <person name="Takami H."/>
        </authorList>
    </citation>
    <scope>NUCLEOTIDE SEQUENCE</scope>
    <source>
        <strain evidence="1">Expedition CK06-06</strain>
    </source>
</reference>
<organism evidence="1">
    <name type="scientific">marine sediment metagenome</name>
    <dbReference type="NCBI Taxonomy" id="412755"/>
    <lineage>
        <taxon>unclassified sequences</taxon>
        <taxon>metagenomes</taxon>
        <taxon>ecological metagenomes</taxon>
    </lineage>
</organism>